<gene>
    <name evidence="1" type="ORF">CHH67_24670</name>
</gene>
<sequence>MAQVAFWGFQHGLGVTSNTAAMSALIGTEYQIRTLSSQPQWGDTSLERSFQKSLKQNTELYDLSGFGMDAIERAVRAGKLQNETVKNNSIFIERDRLDLLLNSRKASRSQFEAGAEVFKIVYDRAKAYYDVVLLDLHSGTNSEVTNALIETSDLVVVCINQNIHVIEKFFGDKESWPSALKDRPHVLMVGQYDLHSKYKLKNIANKYGYKAPILSIPYNTNFKDHYNDGDLKGFITRNRYINKNHDNYIFMQELRRAAEHILTEIGVNTQIKSIQKGVS</sequence>
<dbReference type="InterPro" id="IPR027417">
    <property type="entry name" value="P-loop_NTPase"/>
</dbReference>
<dbReference type="AlphaFoldDB" id="A0A268EE01"/>
<dbReference type="Gene3D" id="3.40.50.300">
    <property type="entry name" value="P-loop containing nucleotide triphosphate hydrolases"/>
    <property type="match status" value="1"/>
</dbReference>
<evidence type="ECO:0008006" key="3">
    <source>
        <dbReference type="Google" id="ProtNLM"/>
    </source>
</evidence>
<organism evidence="1 2">
    <name type="scientific">Paenibacillus campinasensis</name>
    <dbReference type="NCBI Taxonomy" id="66347"/>
    <lineage>
        <taxon>Bacteria</taxon>
        <taxon>Bacillati</taxon>
        <taxon>Bacillota</taxon>
        <taxon>Bacilli</taxon>
        <taxon>Bacillales</taxon>
        <taxon>Paenibacillaceae</taxon>
        <taxon>Paenibacillus</taxon>
    </lineage>
</organism>
<dbReference type="RefSeq" id="WP_095268022.1">
    <property type="nucleotide sequence ID" value="NZ_NPBY01000108.1"/>
</dbReference>
<accession>A0A268EE01</accession>
<evidence type="ECO:0000313" key="1">
    <source>
        <dbReference type="EMBL" id="PAD71342.1"/>
    </source>
</evidence>
<evidence type="ECO:0000313" key="2">
    <source>
        <dbReference type="Proteomes" id="UP000215596"/>
    </source>
</evidence>
<reference evidence="1 2" key="1">
    <citation type="submission" date="2017-07" db="EMBL/GenBank/DDBJ databases">
        <title>Isolation and whole genome analysis of endospore-forming bacteria from heroin.</title>
        <authorList>
            <person name="Kalinowski J."/>
            <person name="Ahrens B."/>
            <person name="Al-Dilaimi A."/>
            <person name="Winkler A."/>
            <person name="Wibberg D."/>
            <person name="Schleenbecker U."/>
            <person name="Ruckert C."/>
            <person name="Wolfel R."/>
            <person name="Grass G."/>
        </authorList>
    </citation>
    <scope>NUCLEOTIDE SEQUENCE [LARGE SCALE GENOMIC DNA]</scope>
    <source>
        <strain evidence="1 2">7537-G1</strain>
    </source>
</reference>
<dbReference type="OrthoDB" id="2842408at2"/>
<comment type="caution">
    <text evidence="1">The sequence shown here is derived from an EMBL/GenBank/DDBJ whole genome shotgun (WGS) entry which is preliminary data.</text>
</comment>
<proteinExistence type="predicted"/>
<dbReference type="Proteomes" id="UP000215596">
    <property type="component" value="Unassembled WGS sequence"/>
</dbReference>
<protein>
    <recommendedName>
        <fullName evidence="3">AAA family ATPase</fullName>
    </recommendedName>
</protein>
<name>A0A268EE01_9BACL</name>
<dbReference type="EMBL" id="NPBY01000108">
    <property type="protein sequence ID" value="PAD71342.1"/>
    <property type="molecule type" value="Genomic_DNA"/>
</dbReference>